<dbReference type="InterPro" id="IPR037066">
    <property type="entry name" value="Plug_dom_sf"/>
</dbReference>
<dbReference type="InterPro" id="IPR039426">
    <property type="entry name" value="TonB-dep_rcpt-like"/>
</dbReference>
<dbReference type="EMBL" id="SNYV01000011">
    <property type="protein sequence ID" value="TDQ80116.1"/>
    <property type="molecule type" value="Genomic_DNA"/>
</dbReference>
<dbReference type="NCBIfam" id="TIGR04056">
    <property type="entry name" value="OMP_RagA_SusC"/>
    <property type="match status" value="1"/>
</dbReference>
<protein>
    <submittedName>
        <fullName evidence="3">TonB-linked SusC/RagA family outer membrane protein</fullName>
    </submittedName>
</protein>
<evidence type="ECO:0000313" key="3">
    <source>
        <dbReference type="EMBL" id="TDQ80116.1"/>
    </source>
</evidence>
<dbReference type="GO" id="GO:0009279">
    <property type="term" value="C:cell outer membrane"/>
    <property type="evidence" value="ECO:0007669"/>
    <property type="project" value="UniProtKB-SubCell"/>
</dbReference>
<organism evidence="3 4">
    <name type="scientific">Sphingobacterium yanglingense</name>
    <dbReference type="NCBI Taxonomy" id="1437280"/>
    <lineage>
        <taxon>Bacteria</taxon>
        <taxon>Pseudomonadati</taxon>
        <taxon>Bacteroidota</taxon>
        <taxon>Sphingobacteriia</taxon>
        <taxon>Sphingobacteriales</taxon>
        <taxon>Sphingobacteriaceae</taxon>
        <taxon>Sphingobacterium</taxon>
    </lineage>
</organism>
<keyword evidence="4" id="KW-1185">Reference proteome</keyword>
<dbReference type="SUPFAM" id="SSF56935">
    <property type="entry name" value="Porins"/>
    <property type="match status" value="1"/>
</dbReference>
<dbReference type="FunFam" id="2.170.130.10:FF:000003">
    <property type="entry name" value="SusC/RagA family TonB-linked outer membrane protein"/>
    <property type="match status" value="1"/>
</dbReference>
<dbReference type="Proteomes" id="UP000295292">
    <property type="component" value="Unassembled WGS sequence"/>
</dbReference>
<dbReference type="Gene3D" id="3.55.50.30">
    <property type="match status" value="1"/>
</dbReference>
<accession>A0A4R6WTL2</accession>
<dbReference type="InterPro" id="IPR008969">
    <property type="entry name" value="CarboxyPept-like_regulatory"/>
</dbReference>
<dbReference type="AlphaFoldDB" id="A0A4R6WTL2"/>
<comment type="similarity">
    <text evidence="1">Belongs to the TonB-dependent receptor family.</text>
</comment>
<dbReference type="Gene3D" id="2.170.130.10">
    <property type="entry name" value="TonB-dependent receptor, plug domain"/>
    <property type="match status" value="1"/>
</dbReference>
<dbReference type="Pfam" id="PF07715">
    <property type="entry name" value="Plug"/>
    <property type="match status" value="1"/>
</dbReference>
<gene>
    <name evidence="3" type="ORF">CLV99_1571</name>
</gene>
<dbReference type="InterPro" id="IPR012910">
    <property type="entry name" value="Plug_dom"/>
</dbReference>
<dbReference type="InterPro" id="IPR023997">
    <property type="entry name" value="TonB-dep_OMP_SusC/RagA_CS"/>
</dbReference>
<keyword evidence="1" id="KW-0472">Membrane</keyword>
<proteinExistence type="inferred from homology"/>
<dbReference type="OrthoDB" id="603589at2"/>
<evidence type="ECO:0000259" key="2">
    <source>
        <dbReference type="Pfam" id="PF07715"/>
    </source>
</evidence>
<sequence>MLFCFLFTIYGSWAQEQRVSLVFKDEALSTVFKRIEKVSNVKIQFVYADIERYKVSTQIENKKATEAVQQVIAGFPLNYTTKGDGKYIVITKKKDQNTDGKIQSETVEVQGKVISGTGSPLSGVTIVMLDEGNRTIGTTSSGLEGNYVLKAQAKGKSALKLVYSIVGMETQQVNYTFQPIVDITLEERSEDVGEVVVVAFGQQKKETLVGSISNVNPKELKGPTSNLTTMLAGRVAGVIAYQRSGEPGQDNAQFFIRGVTSFGTGKVDPLILLNGMEISSNELARIQPDDIEGFSILKDASAAALYGARGANGVILVTTKSGKDGPTKFNIRVENSISSNTDNFKLADNITYMTLANEGARTRNFEEPYPQSKIDMTGLGRDPYLYPNNNWIDMLIRDYTNNTRVNGNVSGGGSKAQYYISGTANIDNGVIREVKSQNFNSNVKASNYEMRSNVNFKLTPSTDATVRTQGQFYEYNGPVGGGGFVFNQALWSNPVAFPAYFPKELSPTTNHVLFGNARRPGDGAFYNNPYAKAVSGYQLTERSYLTVQGEIKQNFDFLLKGLTGRIMGYTRRNSEHSLTRQYSPFYYSAVFDKEQGYTGLKLLNDEGGREYLDYAAGSKIVNKFNYVEAALNYNTSIGKNDIGATLIYLASHYQTANPEVRADGTAVTSNIEKLQLSLPKRNQGVSGRFTYGYDMRYLAEFNFGYNGSERFWGDQKYGFFPSIGLAWNAHNEKFFSGITSVVNKFKIRGTYGLVGNDQIGNESDRFFFLSLVDLNAPGYSFGYNYDYTKPGVKVDRYENRDITWETSYKSNIGFEMGLFRNLNIEFDAYRERRTNILMTRSSIPNEVGLTAAVQANVGEAKAQGFEVATDYNKTFGNDMFLTVRGNFTYATSKYDVYEEPQYLPENSHLSRIGNPVSQVYGYIAERLFIDDYEVMNSPKQFGDYLGGDIKYRDINGDGVITTLDRVPIGMPTTPQVIYGFGFSFGYKDFDVSSFFQGSARSSFFINPTNITPFAMDVNPKYSGMQNGLLQGIADSHWSESNRDVYAFFPRLSSTLVTNNTQTSTWWMRDGAFLRLKSVELGYNMPAKLLQRIKVGNMRIYANASNLFVWSKFKMWDVEMGGNGLGYPLQRVYNIGVNIGF</sequence>
<keyword evidence="1" id="KW-0998">Cell outer membrane</keyword>
<dbReference type="SUPFAM" id="SSF49464">
    <property type="entry name" value="Carboxypeptidase regulatory domain-like"/>
    <property type="match status" value="1"/>
</dbReference>
<dbReference type="NCBIfam" id="TIGR04057">
    <property type="entry name" value="SusC_RagA_signa"/>
    <property type="match status" value="1"/>
</dbReference>
<keyword evidence="1" id="KW-0812">Transmembrane</keyword>
<dbReference type="InterPro" id="IPR023996">
    <property type="entry name" value="TonB-dep_OMP_SusC/RagA"/>
</dbReference>
<name>A0A4R6WTL2_9SPHI</name>
<keyword evidence="1" id="KW-1134">Transmembrane beta strand</keyword>
<evidence type="ECO:0000313" key="4">
    <source>
        <dbReference type="Proteomes" id="UP000295292"/>
    </source>
</evidence>
<feature type="domain" description="TonB-dependent receptor plug" evidence="2">
    <location>
        <begin position="205"/>
        <end position="314"/>
    </location>
</feature>
<comment type="subcellular location">
    <subcellularLocation>
        <location evidence="1">Cell outer membrane</location>
        <topology evidence="1">Multi-pass membrane protein</topology>
    </subcellularLocation>
</comment>
<keyword evidence="1" id="KW-0813">Transport</keyword>
<comment type="caution">
    <text evidence="3">The sequence shown here is derived from an EMBL/GenBank/DDBJ whole genome shotgun (WGS) entry which is preliminary data.</text>
</comment>
<reference evidence="3 4" key="1">
    <citation type="submission" date="2019-03" db="EMBL/GenBank/DDBJ databases">
        <title>Genomic Encyclopedia of Archaeal and Bacterial Type Strains, Phase II (KMG-II): from individual species to whole genera.</title>
        <authorList>
            <person name="Goeker M."/>
        </authorList>
    </citation>
    <scope>NUCLEOTIDE SEQUENCE [LARGE SCALE GENOMIC DNA]</scope>
    <source>
        <strain evidence="3 4">DSM 28353</strain>
    </source>
</reference>
<evidence type="ECO:0000256" key="1">
    <source>
        <dbReference type="PROSITE-ProRule" id="PRU01360"/>
    </source>
</evidence>
<dbReference type="PROSITE" id="PS52016">
    <property type="entry name" value="TONB_DEPENDENT_REC_3"/>
    <property type="match status" value="1"/>
</dbReference>